<dbReference type="Gene3D" id="3.40.50.1000">
    <property type="entry name" value="HAD superfamily/HAD-like"/>
    <property type="match status" value="1"/>
</dbReference>
<dbReference type="GO" id="GO:0016787">
    <property type="term" value="F:hydrolase activity"/>
    <property type="evidence" value="ECO:0007669"/>
    <property type="project" value="UniProtKB-KW"/>
</dbReference>
<evidence type="ECO:0000313" key="2">
    <source>
        <dbReference type="Proteomes" id="UP001500902"/>
    </source>
</evidence>
<dbReference type="NCBIfam" id="TIGR00099">
    <property type="entry name" value="Cof-subfamily"/>
    <property type="match status" value="1"/>
</dbReference>
<dbReference type="InterPro" id="IPR000150">
    <property type="entry name" value="Cof"/>
</dbReference>
<name>A0ABP7D098_9ACTN</name>
<dbReference type="SUPFAM" id="SSF56784">
    <property type="entry name" value="HAD-like"/>
    <property type="match status" value="1"/>
</dbReference>
<keyword evidence="1" id="KW-0378">Hydrolase</keyword>
<keyword evidence="2" id="KW-1185">Reference proteome</keyword>
<gene>
    <name evidence="1" type="ORF">GCM10022224_076290</name>
</gene>
<protein>
    <submittedName>
        <fullName evidence="1">HAD family hydrolase</fullName>
    </submittedName>
</protein>
<dbReference type="PANTHER" id="PTHR10000:SF8">
    <property type="entry name" value="HAD SUPERFAMILY HYDROLASE-LIKE, TYPE 3"/>
    <property type="match status" value="1"/>
</dbReference>
<proteinExistence type="predicted"/>
<sequence>MNSVSTGTFPRIVATDLDGTLLSSTGSVSPRTRKALQSARAAGAEIVFVTARPPRAVRDIARPADVTGTAICSNGAIVYDVTADEYTVTSPLAPDVAREVAGSLSRALPGVGLAVETGTNVLTEAAYTRRVDHDRAAYREVGSIFDEDHPIVKLLALSSAHTADELYAVVSGAIGDLAEVTHSGVEGLLEISAPGTTKAVALDRLCRDRGVGPAEVVAFGDMPNDLAVLLYAGAGYAMANAHHLVLSAAGHRTLSNDEDGVAVVLETLLARA</sequence>
<organism evidence="1 2">
    <name type="scientific">Nonomuraea antimicrobica</name>
    <dbReference type="NCBI Taxonomy" id="561173"/>
    <lineage>
        <taxon>Bacteria</taxon>
        <taxon>Bacillati</taxon>
        <taxon>Actinomycetota</taxon>
        <taxon>Actinomycetes</taxon>
        <taxon>Streptosporangiales</taxon>
        <taxon>Streptosporangiaceae</taxon>
        <taxon>Nonomuraea</taxon>
    </lineage>
</organism>
<dbReference type="Pfam" id="PF08282">
    <property type="entry name" value="Hydrolase_3"/>
    <property type="match status" value="1"/>
</dbReference>
<dbReference type="PANTHER" id="PTHR10000">
    <property type="entry name" value="PHOSPHOSERINE PHOSPHATASE"/>
    <property type="match status" value="1"/>
</dbReference>
<reference evidence="2" key="1">
    <citation type="journal article" date="2019" name="Int. J. Syst. Evol. Microbiol.">
        <title>The Global Catalogue of Microorganisms (GCM) 10K type strain sequencing project: providing services to taxonomists for standard genome sequencing and annotation.</title>
        <authorList>
            <consortium name="The Broad Institute Genomics Platform"/>
            <consortium name="The Broad Institute Genome Sequencing Center for Infectious Disease"/>
            <person name="Wu L."/>
            <person name="Ma J."/>
        </authorList>
    </citation>
    <scope>NUCLEOTIDE SEQUENCE [LARGE SCALE GENOMIC DNA]</scope>
    <source>
        <strain evidence="2">JCM 16904</strain>
    </source>
</reference>
<dbReference type="NCBIfam" id="TIGR01484">
    <property type="entry name" value="HAD-SF-IIB"/>
    <property type="match status" value="1"/>
</dbReference>
<dbReference type="CDD" id="cd07516">
    <property type="entry name" value="HAD_Pase"/>
    <property type="match status" value="1"/>
</dbReference>
<dbReference type="Gene3D" id="3.30.1240.10">
    <property type="match status" value="1"/>
</dbReference>
<dbReference type="Proteomes" id="UP001500902">
    <property type="component" value="Unassembled WGS sequence"/>
</dbReference>
<dbReference type="EMBL" id="BAAAZP010000156">
    <property type="protein sequence ID" value="GAA3699073.1"/>
    <property type="molecule type" value="Genomic_DNA"/>
</dbReference>
<accession>A0ABP7D098</accession>
<dbReference type="PROSITE" id="PS01228">
    <property type="entry name" value="COF_1"/>
    <property type="match status" value="1"/>
</dbReference>
<evidence type="ECO:0000313" key="1">
    <source>
        <dbReference type="EMBL" id="GAA3699073.1"/>
    </source>
</evidence>
<dbReference type="RefSeq" id="WP_344889564.1">
    <property type="nucleotide sequence ID" value="NZ_BAAAZP010000156.1"/>
</dbReference>
<comment type="caution">
    <text evidence="1">The sequence shown here is derived from an EMBL/GenBank/DDBJ whole genome shotgun (WGS) entry which is preliminary data.</text>
</comment>
<dbReference type="InterPro" id="IPR006379">
    <property type="entry name" value="HAD-SF_hydro_IIB"/>
</dbReference>
<dbReference type="InterPro" id="IPR023214">
    <property type="entry name" value="HAD_sf"/>
</dbReference>
<dbReference type="InterPro" id="IPR036412">
    <property type="entry name" value="HAD-like_sf"/>
</dbReference>